<dbReference type="Gene3D" id="3.40.190.10">
    <property type="entry name" value="Periplasmic binding protein-like II"/>
    <property type="match status" value="3"/>
</dbReference>
<sequence>MSPRRLLAWLALWLVALAVPPAGAAEGLRVGVMQSGTVHWELAAMAALGTAAREGVQVEVVPYASKEATRIALAGGAVDLIVDDWLWVSRSRDEGRGYAFVTHSLASGALYVRPDSSIATLADLAGRRLGVAGGALDKNWLLLRAAARRSLGADLATLAEPAYAAPPLLNALLLRGELPAVLNYWHYGVRLEAAGMRRLTDVRAALATLGAPPELPLIGWVFDAARAEARREVFTAFLRAVRATKTVLRDDDAAWEALRPLLGAADAAEFRALRDGYREAIPAHVGPADGERAAALFGVLAGEGGEALVGHATRLADGTFWAGYRD</sequence>
<dbReference type="Pfam" id="PF09084">
    <property type="entry name" value="NMT1"/>
    <property type="match status" value="1"/>
</dbReference>
<reference evidence="3 4" key="1">
    <citation type="submission" date="2019-03" db="EMBL/GenBank/DDBJ databases">
        <title>Genomic Encyclopedia of Type Strains, Phase IV (KMG-IV): sequencing the most valuable type-strain genomes for metagenomic binning, comparative biology and taxonomic classification.</title>
        <authorList>
            <person name="Goeker M."/>
        </authorList>
    </citation>
    <scope>NUCLEOTIDE SEQUENCE [LARGE SCALE GENOMIC DNA]</scope>
    <source>
        <strain evidence="3 4">DSM 25287</strain>
    </source>
</reference>
<evidence type="ECO:0000313" key="3">
    <source>
        <dbReference type="EMBL" id="TCO83396.1"/>
    </source>
</evidence>
<dbReference type="PANTHER" id="PTHR30024:SF48">
    <property type="entry name" value="ABC TRANSPORTER SUBSTRATE-BINDING PROTEIN"/>
    <property type="match status" value="1"/>
</dbReference>
<evidence type="ECO:0000313" key="4">
    <source>
        <dbReference type="Proteomes" id="UP000295765"/>
    </source>
</evidence>
<keyword evidence="1" id="KW-0732">Signal</keyword>
<dbReference type="RefSeq" id="WP_243662521.1">
    <property type="nucleotide sequence ID" value="NZ_SLWY01000002.1"/>
</dbReference>
<dbReference type="InterPro" id="IPR015168">
    <property type="entry name" value="SsuA/THI5"/>
</dbReference>
<accession>A0A4R2LJJ4</accession>
<dbReference type="EMBL" id="SLWY01000002">
    <property type="protein sequence ID" value="TCO83396.1"/>
    <property type="molecule type" value="Genomic_DNA"/>
</dbReference>
<evidence type="ECO:0000259" key="2">
    <source>
        <dbReference type="Pfam" id="PF09084"/>
    </source>
</evidence>
<comment type="caution">
    <text evidence="3">The sequence shown here is derived from an EMBL/GenBank/DDBJ whole genome shotgun (WGS) entry which is preliminary data.</text>
</comment>
<name>A0A4R2LJJ4_9GAMM</name>
<protein>
    <submittedName>
        <fullName evidence="3">NitT/TauT family transport system substrate-binding protein</fullName>
    </submittedName>
</protein>
<keyword evidence="4" id="KW-1185">Reference proteome</keyword>
<feature type="chain" id="PRO_5020813173" evidence="1">
    <location>
        <begin position="25"/>
        <end position="326"/>
    </location>
</feature>
<dbReference type="Proteomes" id="UP000295765">
    <property type="component" value="Unassembled WGS sequence"/>
</dbReference>
<gene>
    <name evidence="3" type="ORF">EV699_10294</name>
</gene>
<organism evidence="3 4">
    <name type="scientific">Plasticicumulans lactativorans</name>
    <dbReference type="NCBI Taxonomy" id="1133106"/>
    <lineage>
        <taxon>Bacteria</taxon>
        <taxon>Pseudomonadati</taxon>
        <taxon>Pseudomonadota</taxon>
        <taxon>Gammaproteobacteria</taxon>
        <taxon>Candidatus Competibacteraceae</taxon>
        <taxon>Plasticicumulans</taxon>
    </lineage>
</organism>
<proteinExistence type="predicted"/>
<feature type="domain" description="SsuA/THI5-like" evidence="2">
    <location>
        <begin position="52"/>
        <end position="243"/>
    </location>
</feature>
<dbReference type="PANTHER" id="PTHR30024">
    <property type="entry name" value="ALIPHATIC SULFONATES-BINDING PROTEIN-RELATED"/>
    <property type="match status" value="1"/>
</dbReference>
<dbReference type="SUPFAM" id="SSF53850">
    <property type="entry name" value="Periplasmic binding protein-like II"/>
    <property type="match status" value="1"/>
</dbReference>
<evidence type="ECO:0000256" key="1">
    <source>
        <dbReference type="SAM" id="SignalP"/>
    </source>
</evidence>
<dbReference type="AlphaFoldDB" id="A0A4R2LJJ4"/>
<feature type="signal peptide" evidence="1">
    <location>
        <begin position="1"/>
        <end position="24"/>
    </location>
</feature>